<evidence type="ECO:0000259" key="1">
    <source>
        <dbReference type="Pfam" id="PF13175"/>
    </source>
</evidence>
<feature type="domain" description="Endonuclease GajA/Old nuclease/RecF-like AAA" evidence="1">
    <location>
        <begin position="2"/>
        <end position="350"/>
    </location>
</feature>
<dbReference type="Pfam" id="PF13175">
    <property type="entry name" value="AAA_15"/>
    <property type="match status" value="1"/>
</dbReference>
<dbReference type="Gene3D" id="3.40.50.300">
    <property type="entry name" value="P-loop containing nucleotide triphosphate hydrolases"/>
    <property type="match status" value="2"/>
</dbReference>
<comment type="caution">
    <text evidence="2">The sequence shown here is derived from an EMBL/GenBank/DDBJ whole genome shotgun (WGS) entry which is preliminary data.</text>
</comment>
<gene>
    <name evidence="2" type="ORF">CLV27_0231</name>
</gene>
<organism evidence="2 3">
    <name type="scientific">Phorcysia thermohydrogeniphila</name>
    <dbReference type="NCBI Taxonomy" id="936138"/>
    <lineage>
        <taxon>Bacteria</taxon>
        <taxon>Pseudomonadati</taxon>
        <taxon>Aquificota</taxon>
        <taxon>Aquificia</taxon>
        <taxon>Desulfurobacteriales</taxon>
        <taxon>Desulfurobacteriaceae</taxon>
        <taxon>Phorcysia</taxon>
    </lineage>
</organism>
<dbReference type="InterPro" id="IPR051396">
    <property type="entry name" value="Bact_Antivir_Def_Nuclease"/>
</dbReference>
<proteinExistence type="predicted"/>
<dbReference type="OrthoDB" id="9805802at2"/>
<reference evidence="2 3" key="1">
    <citation type="submission" date="2019-03" db="EMBL/GenBank/DDBJ databases">
        <title>Genomic Encyclopedia of Archaeal and Bacterial Type Strains, Phase II (KMG-II): from individual species to whole genera.</title>
        <authorList>
            <person name="Goeker M."/>
        </authorList>
    </citation>
    <scope>NUCLEOTIDE SEQUENCE [LARGE SCALE GENOMIC DNA]</scope>
    <source>
        <strain evidence="2 3">DSM 24425</strain>
    </source>
</reference>
<dbReference type="PANTHER" id="PTHR43581:SF2">
    <property type="entry name" value="EXCINUCLEASE ATPASE SUBUNIT"/>
    <property type="match status" value="1"/>
</dbReference>
<dbReference type="InterPro" id="IPR027417">
    <property type="entry name" value="P-loop_NTPase"/>
</dbReference>
<dbReference type="PANTHER" id="PTHR43581">
    <property type="entry name" value="ATP/GTP PHOSPHATASE"/>
    <property type="match status" value="1"/>
</dbReference>
<protein>
    <submittedName>
        <fullName evidence="2">AAA ATPase-like protein</fullName>
    </submittedName>
</protein>
<dbReference type="EMBL" id="SMFV01000001">
    <property type="protein sequence ID" value="TCK06430.1"/>
    <property type="molecule type" value="Genomic_DNA"/>
</dbReference>
<dbReference type="RefSeq" id="WP_132524964.1">
    <property type="nucleotide sequence ID" value="NZ_SMFV01000001.1"/>
</dbReference>
<dbReference type="Proteomes" id="UP000295777">
    <property type="component" value="Unassembled WGS sequence"/>
</dbReference>
<keyword evidence="3" id="KW-1185">Reference proteome</keyword>
<dbReference type="SUPFAM" id="SSF52540">
    <property type="entry name" value="P-loop containing nucleoside triphosphate hydrolases"/>
    <property type="match status" value="1"/>
</dbReference>
<name>A0A4R1GHH2_9BACT</name>
<dbReference type="InterPro" id="IPR041685">
    <property type="entry name" value="AAA_GajA/Old/RecF-like"/>
</dbReference>
<accession>A0A4R1GHH2</accession>
<evidence type="ECO:0000313" key="2">
    <source>
        <dbReference type="EMBL" id="TCK06430.1"/>
    </source>
</evidence>
<sequence length="396" mass="45567">MRLTLKNIGLIKSADINLRGITLIAGENDSGKSTVGKMLFSIVKADNIAEHKLESYMEGKRKGLLEKIKTKLVQTVPSLVKEIPEDVKSKKHVEKLYNLLFGKGLGKELGKEVKELELWVNEEKAFFERRRREFYSQVLYNFGALDALISENEKGEVYLLAEDGTELYKVLLTSESVSFYDSVPEVNGKKVRPFKDATLICTPVVMDLVEFFYRLVIKKKDRLKYPYPFIMRDLVRKLLREKKAEDGLEIAKEIKSIIRGNLKLEKDEILFEKEGRIFRMLGTATGIKSFGILLLLLENGTVSYNSILIIDEPEVHLHPKWQLEYVRILVEIHKTLGTRILLTTHSPYIVQALRYYTEQISEKVDFYLAEDGQLKCANDNVGMIFDLLGEPLWRVI</sequence>
<dbReference type="AlphaFoldDB" id="A0A4R1GHH2"/>
<evidence type="ECO:0000313" key="3">
    <source>
        <dbReference type="Proteomes" id="UP000295777"/>
    </source>
</evidence>